<accession>A0ABP1HQU6</accession>
<evidence type="ECO:0000256" key="1">
    <source>
        <dbReference type="PROSITE-ProRule" id="PRU00023"/>
    </source>
</evidence>
<evidence type="ECO:0000313" key="3">
    <source>
        <dbReference type="EMBL" id="CAL5995194.1"/>
    </source>
</evidence>
<evidence type="ECO:0000256" key="2">
    <source>
        <dbReference type="SAM" id="Coils"/>
    </source>
</evidence>
<dbReference type="Pfam" id="PF12796">
    <property type="entry name" value="Ank_2"/>
    <property type="match status" value="1"/>
</dbReference>
<feature type="repeat" description="ANK" evidence="1">
    <location>
        <begin position="62"/>
        <end position="94"/>
    </location>
</feature>
<protein>
    <submittedName>
        <fullName evidence="3">Ankyrin_repeat protein 1</fullName>
    </submittedName>
</protein>
<keyword evidence="4" id="KW-1185">Reference proteome</keyword>
<sequence length="234" mass="27027">MEQWFQSAQQGDYQYIKDNIILARSVDQMFGNKTAMMYAAQENHYKIVNILLPFEAKMQNAQGSTALHLAVSKNSIDAIKILATFEGDVRNNKGKTALEIATEKNQLDIIDLFEHSSSIYEPRASASFLTLIPDVKNEQLTKLQKMNDELKLTLRKQEQINKEFKFTVQSLGNEQKNDLCIKEQNIKAEKMEYEMKLEYIDAEVQQLKQEVNELENVAEQVMQLVKQKITQKTK</sequence>
<keyword evidence="2" id="KW-0175">Coiled coil</keyword>
<dbReference type="PROSITE" id="PS50297">
    <property type="entry name" value="ANK_REP_REGION"/>
    <property type="match status" value="1"/>
</dbReference>
<dbReference type="Gene3D" id="1.25.40.20">
    <property type="entry name" value="Ankyrin repeat-containing domain"/>
    <property type="match status" value="1"/>
</dbReference>
<dbReference type="PROSITE" id="PS50088">
    <property type="entry name" value="ANK_REPEAT"/>
    <property type="match status" value="1"/>
</dbReference>
<dbReference type="PANTHER" id="PTHR24120">
    <property type="entry name" value="GH07239P"/>
    <property type="match status" value="1"/>
</dbReference>
<keyword evidence="1" id="KW-0040">ANK repeat</keyword>
<dbReference type="SUPFAM" id="SSF48403">
    <property type="entry name" value="Ankyrin repeat"/>
    <property type="match status" value="1"/>
</dbReference>
<evidence type="ECO:0000313" key="4">
    <source>
        <dbReference type="Proteomes" id="UP001642409"/>
    </source>
</evidence>
<dbReference type="EMBL" id="CAXDID020000032">
    <property type="protein sequence ID" value="CAL5995194.1"/>
    <property type="molecule type" value="Genomic_DNA"/>
</dbReference>
<dbReference type="InterPro" id="IPR036770">
    <property type="entry name" value="Ankyrin_rpt-contain_sf"/>
</dbReference>
<comment type="caution">
    <text evidence="3">The sequence shown here is derived from an EMBL/GenBank/DDBJ whole genome shotgun (WGS) entry which is preliminary data.</text>
</comment>
<feature type="coiled-coil region" evidence="2">
    <location>
        <begin position="190"/>
        <end position="227"/>
    </location>
</feature>
<name>A0ABP1HQU6_9EUKA</name>
<dbReference type="PANTHER" id="PTHR24120:SF4">
    <property type="entry name" value="GH07239P"/>
    <property type="match status" value="1"/>
</dbReference>
<gene>
    <name evidence="3" type="ORF">HINF_LOCUS13919</name>
</gene>
<reference evidence="3 4" key="1">
    <citation type="submission" date="2024-07" db="EMBL/GenBank/DDBJ databases">
        <authorList>
            <person name="Akdeniz Z."/>
        </authorList>
    </citation>
    <scope>NUCLEOTIDE SEQUENCE [LARGE SCALE GENOMIC DNA]</scope>
</reference>
<dbReference type="InterPro" id="IPR002110">
    <property type="entry name" value="Ankyrin_rpt"/>
</dbReference>
<dbReference type="SMART" id="SM00248">
    <property type="entry name" value="ANK"/>
    <property type="match status" value="3"/>
</dbReference>
<organism evidence="3 4">
    <name type="scientific">Hexamita inflata</name>
    <dbReference type="NCBI Taxonomy" id="28002"/>
    <lineage>
        <taxon>Eukaryota</taxon>
        <taxon>Metamonada</taxon>
        <taxon>Diplomonadida</taxon>
        <taxon>Hexamitidae</taxon>
        <taxon>Hexamitinae</taxon>
        <taxon>Hexamita</taxon>
    </lineage>
</organism>
<dbReference type="Proteomes" id="UP001642409">
    <property type="component" value="Unassembled WGS sequence"/>
</dbReference>
<proteinExistence type="predicted"/>